<dbReference type="Proteomes" id="UP000799640">
    <property type="component" value="Unassembled WGS sequence"/>
</dbReference>
<keyword evidence="4" id="KW-0175">Coiled coil</keyword>
<keyword evidence="3" id="KW-0539">Nucleus</keyword>
<dbReference type="GO" id="GO:0003729">
    <property type="term" value="F:mRNA binding"/>
    <property type="evidence" value="ECO:0007669"/>
    <property type="project" value="TreeGrafter"/>
</dbReference>
<dbReference type="GO" id="GO:0006406">
    <property type="term" value="P:mRNA export from nucleus"/>
    <property type="evidence" value="ECO:0007669"/>
    <property type="project" value="TreeGrafter"/>
</dbReference>
<dbReference type="AlphaFoldDB" id="A0A6G1IBJ8"/>
<dbReference type="PANTHER" id="PTHR13375:SF3">
    <property type="entry name" value="THO COMPLEX SUBUNIT 5 HOMOLOG"/>
    <property type="match status" value="1"/>
</dbReference>
<feature type="coiled-coil region" evidence="4">
    <location>
        <begin position="158"/>
        <end position="199"/>
    </location>
</feature>
<evidence type="ECO:0000256" key="4">
    <source>
        <dbReference type="SAM" id="Coils"/>
    </source>
</evidence>
<evidence type="ECO:0008006" key="7">
    <source>
        <dbReference type="Google" id="ProtNLM"/>
    </source>
</evidence>
<name>A0A6G1IBJ8_9PEZI</name>
<dbReference type="PANTHER" id="PTHR13375">
    <property type="entry name" value="FMS INTERACTING PROTEIN"/>
    <property type="match status" value="1"/>
</dbReference>
<evidence type="ECO:0000313" key="6">
    <source>
        <dbReference type="Proteomes" id="UP000799640"/>
    </source>
</evidence>
<evidence type="ECO:0000256" key="2">
    <source>
        <dbReference type="ARBA" id="ARBA00008044"/>
    </source>
</evidence>
<comment type="subcellular location">
    <subcellularLocation>
        <location evidence="1">Nucleus</location>
    </subcellularLocation>
</comment>
<comment type="similarity">
    <text evidence="2">Belongs to the THOC5 family.</text>
</comment>
<dbReference type="GO" id="GO:0000445">
    <property type="term" value="C:THO complex part of transcription export complex"/>
    <property type="evidence" value="ECO:0007669"/>
    <property type="project" value="TreeGrafter"/>
</dbReference>
<evidence type="ECO:0000313" key="5">
    <source>
        <dbReference type="EMBL" id="KAF2405571.1"/>
    </source>
</evidence>
<accession>A0A6G1IBJ8</accession>
<dbReference type="OrthoDB" id="20582at2759"/>
<sequence length="211" mass="24283">MTADTIVTDPQLRSVLAAASLAREQCLSILALLEKHYTAGSTPAELQPDLAKQQKALLAQVAQMRYQNRTALLAVRATKQATADARLEVDTLHLQLQNLYYEQRHLIGEIALCENYDHKYQSLPLIPVEQFLEQFPEHRESSEHDLMVARIEHEHVERQALEEKRQGLLKRKQGLIAENNKRKENLENLDKDLEKFIDAATPIMKTFEKEY</sequence>
<dbReference type="EMBL" id="ML996687">
    <property type="protein sequence ID" value="KAF2405571.1"/>
    <property type="molecule type" value="Genomic_DNA"/>
</dbReference>
<proteinExistence type="inferred from homology"/>
<organism evidence="5 6">
    <name type="scientific">Trichodelitschia bisporula</name>
    <dbReference type="NCBI Taxonomy" id="703511"/>
    <lineage>
        <taxon>Eukaryota</taxon>
        <taxon>Fungi</taxon>
        <taxon>Dikarya</taxon>
        <taxon>Ascomycota</taxon>
        <taxon>Pezizomycotina</taxon>
        <taxon>Dothideomycetes</taxon>
        <taxon>Dothideomycetes incertae sedis</taxon>
        <taxon>Phaeotrichales</taxon>
        <taxon>Phaeotrichaceae</taxon>
        <taxon>Trichodelitschia</taxon>
    </lineage>
</organism>
<dbReference type="InterPro" id="IPR019163">
    <property type="entry name" value="THO_Thoc5"/>
</dbReference>
<keyword evidence="6" id="KW-1185">Reference proteome</keyword>
<gene>
    <name evidence="5" type="ORF">EJ06DRAFT_469261</name>
</gene>
<reference evidence="5" key="1">
    <citation type="journal article" date="2020" name="Stud. Mycol.">
        <title>101 Dothideomycetes genomes: a test case for predicting lifestyles and emergence of pathogens.</title>
        <authorList>
            <person name="Haridas S."/>
            <person name="Albert R."/>
            <person name="Binder M."/>
            <person name="Bloem J."/>
            <person name="Labutti K."/>
            <person name="Salamov A."/>
            <person name="Andreopoulos B."/>
            <person name="Baker S."/>
            <person name="Barry K."/>
            <person name="Bills G."/>
            <person name="Bluhm B."/>
            <person name="Cannon C."/>
            <person name="Castanera R."/>
            <person name="Culley D."/>
            <person name="Daum C."/>
            <person name="Ezra D."/>
            <person name="Gonzalez J."/>
            <person name="Henrissat B."/>
            <person name="Kuo A."/>
            <person name="Liang C."/>
            <person name="Lipzen A."/>
            <person name="Lutzoni F."/>
            <person name="Magnuson J."/>
            <person name="Mondo S."/>
            <person name="Nolan M."/>
            <person name="Ohm R."/>
            <person name="Pangilinan J."/>
            <person name="Park H.-J."/>
            <person name="Ramirez L."/>
            <person name="Alfaro M."/>
            <person name="Sun H."/>
            <person name="Tritt A."/>
            <person name="Yoshinaga Y."/>
            <person name="Zwiers L.-H."/>
            <person name="Turgeon B."/>
            <person name="Goodwin S."/>
            <person name="Spatafora J."/>
            <person name="Crous P."/>
            <person name="Grigoriev I."/>
        </authorList>
    </citation>
    <scope>NUCLEOTIDE SEQUENCE</scope>
    <source>
        <strain evidence="5">CBS 262.69</strain>
    </source>
</reference>
<protein>
    <recommendedName>
        <fullName evidence="7">Fms interacting protein</fullName>
    </recommendedName>
</protein>
<evidence type="ECO:0000256" key="3">
    <source>
        <dbReference type="ARBA" id="ARBA00023242"/>
    </source>
</evidence>
<dbReference type="Pfam" id="PF09766">
    <property type="entry name" value="FmiP_Thoc5"/>
    <property type="match status" value="1"/>
</dbReference>
<evidence type="ECO:0000256" key="1">
    <source>
        <dbReference type="ARBA" id="ARBA00004123"/>
    </source>
</evidence>